<dbReference type="OrthoDB" id="1809236at2"/>
<evidence type="ECO:0000256" key="1">
    <source>
        <dbReference type="ARBA" id="ARBA00022649"/>
    </source>
</evidence>
<comment type="similarity">
    <text evidence="5">Belongs to the PINc/VapC protein family.</text>
</comment>
<dbReference type="GO" id="GO:0004521">
    <property type="term" value="F:RNA endonuclease activity"/>
    <property type="evidence" value="ECO:0007669"/>
    <property type="project" value="InterPro"/>
</dbReference>
<evidence type="ECO:0000313" key="7">
    <source>
        <dbReference type="EMBL" id="QGP91951.1"/>
    </source>
</evidence>
<reference evidence="7 8" key="1">
    <citation type="submission" date="2019-11" db="EMBL/GenBank/DDBJ databases">
        <title>Genome sequence of Moorella glycerini DSM11254.</title>
        <authorList>
            <person name="Poehlein A."/>
            <person name="Boeer T."/>
            <person name="Daniel R."/>
        </authorList>
    </citation>
    <scope>NUCLEOTIDE SEQUENCE [LARGE SCALE GENOMIC DNA]</scope>
    <source>
        <strain evidence="7 8">DSM 11254</strain>
    </source>
</reference>
<comment type="cofactor">
    <cofactor evidence="5">
        <name>Mg(2+)</name>
        <dbReference type="ChEBI" id="CHEBI:18420"/>
    </cofactor>
</comment>
<dbReference type="GO" id="GO:0016787">
    <property type="term" value="F:hydrolase activity"/>
    <property type="evidence" value="ECO:0007669"/>
    <property type="project" value="UniProtKB-KW"/>
</dbReference>
<dbReference type="Gene3D" id="3.40.50.1010">
    <property type="entry name" value="5'-nuclease"/>
    <property type="match status" value="1"/>
</dbReference>
<accession>A0A6I5ZR35</accession>
<keyword evidence="3 5" id="KW-0479">Metal-binding</keyword>
<dbReference type="AlphaFoldDB" id="A0A6I5ZR35"/>
<dbReference type="InterPro" id="IPR022907">
    <property type="entry name" value="VapC_family"/>
</dbReference>
<evidence type="ECO:0000256" key="4">
    <source>
        <dbReference type="ARBA" id="ARBA00022801"/>
    </source>
</evidence>
<dbReference type="PANTHER" id="PTHR42188:SF1">
    <property type="entry name" value="23S RRNA-SPECIFIC ENDONUCLEASE VAPC20"/>
    <property type="match status" value="1"/>
</dbReference>
<gene>
    <name evidence="7" type="primary">vapC_3</name>
    <name evidence="5" type="synonym">vapC</name>
    <name evidence="7" type="ORF">MGLY_13000</name>
</gene>
<evidence type="ECO:0000256" key="3">
    <source>
        <dbReference type="ARBA" id="ARBA00022723"/>
    </source>
</evidence>
<evidence type="ECO:0000313" key="8">
    <source>
        <dbReference type="Proteomes" id="UP000425916"/>
    </source>
</evidence>
<dbReference type="GO" id="GO:0000287">
    <property type="term" value="F:magnesium ion binding"/>
    <property type="evidence" value="ECO:0007669"/>
    <property type="project" value="UniProtKB-UniRule"/>
</dbReference>
<dbReference type="GO" id="GO:0090729">
    <property type="term" value="F:toxin activity"/>
    <property type="evidence" value="ECO:0007669"/>
    <property type="project" value="UniProtKB-KW"/>
</dbReference>
<dbReference type="PANTHER" id="PTHR42188">
    <property type="entry name" value="23S RRNA-SPECIFIC ENDONUCLEASE VAPC20"/>
    <property type="match status" value="1"/>
</dbReference>
<organism evidence="7 8">
    <name type="scientific">Neomoorella glycerini</name>
    <dbReference type="NCBI Taxonomy" id="55779"/>
    <lineage>
        <taxon>Bacteria</taxon>
        <taxon>Bacillati</taxon>
        <taxon>Bacillota</taxon>
        <taxon>Clostridia</taxon>
        <taxon>Neomoorellales</taxon>
        <taxon>Neomoorellaceae</taxon>
        <taxon>Neomoorella</taxon>
    </lineage>
</organism>
<name>A0A6I5ZR35_9FIRM</name>
<dbReference type="Pfam" id="PF01850">
    <property type="entry name" value="PIN"/>
    <property type="match status" value="1"/>
</dbReference>
<dbReference type="EC" id="3.1.-.-" evidence="5"/>
<protein>
    <recommendedName>
        <fullName evidence="5">Ribonuclease VapC</fullName>
        <shortName evidence="5">RNase VapC</shortName>
        <ecNumber evidence="5">3.1.-.-</ecNumber>
    </recommendedName>
    <alternativeName>
        <fullName evidence="5">Toxin VapC</fullName>
    </alternativeName>
</protein>
<keyword evidence="2 5" id="KW-0540">Nuclease</keyword>
<keyword evidence="5" id="KW-0460">Magnesium</keyword>
<dbReference type="InterPro" id="IPR029060">
    <property type="entry name" value="PIN-like_dom_sf"/>
</dbReference>
<comment type="function">
    <text evidence="5">Toxic component of a toxin-antitoxin (TA) system. An RNase.</text>
</comment>
<evidence type="ECO:0000259" key="6">
    <source>
        <dbReference type="Pfam" id="PF01850"/>
    </source>
</evidence>
<dbReference type="Proteomes" id="UP000425916">
    <property type="component" value="Chromosome"/>
</dbReference>
<feature type="domain" description="PIN" evidence="6">
    <location>
        <begin position="3"/>
        <end position="130"/>
    </location>
</feature>
<dbReference type="RefSeq" id="WP_156272588.1">
    <property type="nucleotide sequence ID" value="NZ_CP046244.1"/>
</dbReference>
<keyword evidence="7" id="KW-0255">Endonuclease</keyword>
<evidence type="ECO:0000256" key="5">
    <source>
        <dbReference type="HAMAP-Rule" id="MF_00265"/>
    </source>
</evidence>
<keyword evidence="5" id="KW-0800">Toxin</keyword>
<proteinExistence type="inferred from homology"/>
<sequence>MKVFVDTGLWFAYLVRSDQHHDEAAQVMLSLQAEGTLLITSDLILSETYTLLMRKLNTKAALQFLDIIKQQVEEGFTEIIWVDKEILQEARRLLEKFSDHSLTLADATSAAILRLNNIPRIATFDRHFKTVLTH</sequence>
<feature type="binding site" evidence="5">
    <location>
        <position position="6"/>
    </location>
    <ligand>
        <name>Mg(2+)</name>
        <dbReference type="ChEBI" id="CHEBI:18420"/>
    </ligand>
</feature>
<dbReference type="GO" id="GO:0016075">
    <property type="term" value="P:rRNA catabolic process"/>
    <property type="evidence" value="ECO:0007669"/>
    <property type="project" value="TreeGrafter"/>
</dbReference>
<dbReference type="HAMAP" id="MF_00265">
    <property type="entry name" value="VapC_Nob1"/>
    <property type="match status" value="1"/>
</dbReference>
<keyword evidence="8" id="KW-1185">Reference proteome</keyword>
<dbReference type="EMBL" id="CP046244">
    <property type="protein sequence ID" value="QGP91951.1"/>
    <property type="molecule type" value="Genomic_DNA"/>
</dbReference>
<keyword evidence="1 5" id="KW-1277">Toxin-antitoxin system</keyword>
<evidence type="ECO:0000256" key="2">
    <source>
        <dbReference type="ARBA" id="ARBA00022722"/>
    </source>
</evidence>
<dbReference type="InterPro" id="IPR039018">
    <property type="entry name" value="VapC20-like"/>
</dbReference>
<dbReference type="SUPFAM" id="SSF88723">
    <property type="entry name" value="PIN domain-like"/>
    <property type="match status" value="1"/>
</dbReference>
<keyword evidence="4 5" id="KW-0378">Hydrolase</keyword>
<feature type="binding site" evidence="5">
    <location>
        <position position="106"/>
    </location>
    <ligand>
        <name>Mg(2+)</name>
        <dbReference type="ChEBI" id="CHEBI:18420"/>
    </ligand>
</feature>
<dbReference type="InterPro" id="IPR002716">
    <property type="entry name" value="PIN_dom"/>
</dbReference>